<dbReference type="AlphaFoldDB" id="A0A212JJY7"/>
<organism evidence="2">
    <name type="scientific">uncultured Dysgonomonas sp</name>
    <dbReference type="NCBI Taxonomy" id="206096"/>
    <lineage>
        <taxon>Bacteria</taxon>
        <taxon>Pseudomonadati</taxon>
        <taxon>Bacteroidota</taxon>
        <taxon>Bacteroidia</taxon>
        <taxon>Bacteroidales</taxon>
        <taxon>Dysgonomonadaceae</taxon>
        <taxon>Dysgonomonas</taxon>
        <taxon>environmental samples</taxon>
    </lineage>
</organism>
<keyword evidence="1" id="KW-0732">Signal</keyword>
<evidence type="ECO:0000256" key="1">
    <source>
        <dbReference type="SAM" id="SignalP"/>
    </source>
</evidence>
<feature type="signal peptide" evidence="1">
    <location>
        <begin position="1"/>
        <end position="19"/>
    </location>
</feature>
<dbReference type="PANTHER" id="PTHR37398:SF3">
    <property type="entry name" value="GLYCOSIDE HYDROLASE FAMILY 5 DOMAIN-CONTAINING PROTEIN"/>
    <property type="match status" value="1"/>
</dbReference>
<name>A0A212JJY7_9BACT</name>
<dbReference type="InterPro" id="IPR017853">
    <property type="entry name" value="GH"/>
</dbReference>
<protein>
    <recommendedName>
        <fullName evidence="3">Glycoside hydrolase family 5 domain-containing protein</fullName>
    </recommendedName>
</protein>
<accession>A0A212JJY7</accession>
<evidence type="ECO:0000313" key="2">
    <source>
        <dbReference type="EMBL" id="SBV99763.1"/>
    </source>
</evidence>
<evidence type="ECO:0008006" key="3">
    <source>
        <dbReference type="Google" id="ProtNLM"/>
    </source>
</evidence>
<proteinExistence type="predicted"/>
<dbReference type="PANTHER" id="PTHR37398">
    <property type="entry name" value="ENDO-BETA-1,4-MANNANASE"/>
    <property type="match status" value="1"/>
</dbReference>
<feature type="chain" id="PRO_5012397353" description="Glycoside hydrolase family 5 domain-containing protein" evidence="1">
    <location>
        <begin position="20"/>
        <end position="629"/>
    </location>
</feature>
<dbReference type="Gene3D" id="3.20.20.80">
    <property type="entry name" value="Glycosidases"/>
    <property type="match status" value="1"/>
</dbReference>
<gene>
    <name evidence="2" type="ORF">KL86DYS2_11730</name>
</gene>
<dbReference type="RefSeq" id="WP_296949155.1">
    <property type="nucleotide sequence ID" value="NZ_LT599021.1"/>
</dbReference>
<dbReference type="EMBL" id="FLUL01000001">
    <property type="protein sequence ID" value="SBV99763.1"/>
    <property type="molecule type" value="Genomic_DNA"/>
</dbReference>
<reference evidence="2" key="1">
    <citation type="submission" date="2016-04" db="EMBL/GenBank/DDBJ databases">
        <authorList>
            <person name="Evans L.H."/>
            <person name="Alamgir A."/>
            <person name="Owens N."/>
            <person name="Weber N.D."/>
            <person name="Virtaneva K."/>
            <person name="Barbian K."/>
            <person name="Babar A."/>
            <person name="Rosenke K."/>
        </authorList>
    </citation>
    <scope>NUCLEOTIDE SEQUENCE</scope>
    <source>
        <strain evidence="2">86-2</strain>
    </source>
</reference>
<sequence>MRKLIFNLILLLIAITSSSQNKIVCNFNYLSSNFDTWGNVSINVLTSTDGSLGKAGLVSVPANNEGDGIYFNLNNTFTKSNYSGIKIRVKSANIGTFSFVYKLENTSTGTSVSDWETYPKYNANGQWQDVILPLDRLSDGQFNRISLVPGAYESKPAFSFYIDEIALVNKNVNSSSPTVTISGNKFYAYGKQIFFNGINTAWQWNNDYRLDFLGRNYNHQWWQEEFTRYEQNNINLARIWVHGGGNTSPSLNGDGMVTGATSQFWTDMDKLVALSRERQIYIMPTFWSFDMVINNYNATRWSQFRQIINDENKTKWYCEYFLVPFVKRYNDEPYVMGYDICNEIEHMWRDANCGNLSRDNVMRFIAICASYIHKHTNKPVTSGSMWIICNSNKYNSWTWADTYAGNNYSEASLRARYNDLDAFLDFYSPHWYQWQSSGAFFNKTIGEWMDDGYKAVVIGETPGYNVNESGWNMTLANAYLNAYWNGYSGVCAWKSPWENDGYGTFAGITPATNNFYQNYPQLVYPNGKRQTFMVSDYSLTDNLLVESKKIVDDIEITVVSGDILKVNIKNEYKNATMQIVDVSTSRILSNQKIKNQSTEFNLNHLGSNKIIGVQVVRGNDIVSKKFFIK</sequence>
<dbReference type="SUPFAM" id="SSF51445">
    <property type="entry name" value="(Trans)glycosidases"/>
    <property type="match status" value="1"/>
</dbReference>